<dbReference type="EC" id="3.5.1.28" evidence="3"/>
<dbReference type="PANTHER" id="PTHR30404:SF0">
    <property type="entry name" value="N-ACETYLMURAMOYL-L-ALANINE AMIDASE AMIC"/>
    <property type="match status" value="1"/>
</dbReference>
<feature type="domain" description="LysM" evidence="2">
    <location>
        <begin position="205"/>
        <end position="249"/>
    </location>
</feature>
<protein>
    <submittedName>
        <fullName evidence="3">N-acetylmuramoyl-L-alanine amidase</fullName>
        <ecNumber evidence="3">3.5.1.28</ecNumber>
    </submittedName>
</protein>
<dbReference type="SUPFAM" id="SSF53187">
    <property type="entry name" value="Zn-dependent exopeptidases"/>
    <property type="match status" value="1"/>
</dbReference>
<geneLocation type="plasmid" evidence="3 4">
    <name>unnamed2</name>
</geneLocation>
<dbReference type="Gene3D" id="3.40.630.40">
    <property type="entry name" value="Zn-dependent exopeptidases"/>
    <property type="match status" value="1"/>
</dbReference>
<dbReference type="Pfam" id="PF01520">
    <property type="entry name" value="Amidase_3"/>
    <property type="match status" value="1"/>
</dbReference>
<dbReference type="InterPro" id="IPR036779">
    <property type="entry name" value="LysM_dom_sf"/>
</dbReference>
<dbReference type="Pfam" id="PF01476">
    <property type="entry name" value="LysM"/>
    <property type="match status" value="2"/>
</dbReference>
<dbReference type="PROSITE" id="PS51782">
    <property type="entry name" value="LYSM"/>
    <property type="match status" value="2"/>
</dbReference>
<evidence type="ECO:0000259" key="2">
    <source>
        <dbReference type="PROSITE" id="PS51782"/>
    </source>
</evidence>
<reference evidence="3 4" key="1">
    <citation type="submission" date="2023-06" db="EMBL/GenBank/DDBJ databases">
        <title>Five Gram-positive bacteria isolated from mangrove sediments in Shenzhen, Guangdong, China.</title>
        <authorList>
            <person name="Yu S."/>
            <person name="Zheng W."/>
            <person name="Huang Y."/>
        </authorList>
    </citation>
    <scope>NUCLEOTIDE SEQUENCE [LARGE SCALE GENOMIC DNA]</scope>
    <source>
        <strain evidence="3 4">SaN35-3</strain>
        <plasmid evidence="3 4">unnamed2</plasmid>
    </source>
</reference>
<organism evidence="3 4">
    <name type="scientific">Bacillus carboniphilus</name>
    <dbReference type="NCBI Taxonomy" id="86663"/>
    <lineage>
        <taxon>Bacteria</taxon>
        <taxon>Bacillati</taxon>
        <taxon>Bacillota</taxon>
        <taxon>Bacilli</taxon>
        <taxon>Bacillales</taxon>
        <taxon>Bacillaceae</taxon>
        <taxon>Bacillus</taxon>
    </lineage>
</organism>
<dbReference type="InterPro" id="IPR050695">
    <property type="entry name" value="N-acetylmuramoyl_amidase_3"/>
</dbReference>
<dbReference type="SMART" id="SM00257">
    <property type="entry name" value="LysM"/>
    <property type="match status" value="2"/>
</dbReference>
<keyword evidence="1 3" id="KW-0378">Hydrolase</keyword>
<evidence type="ECO:0000313" key="3">
    <source>
        <dbReference type="EMBL" id="WLR44491.1"/>
    </source>
</evidence>
<dbReference type="Gene3D" id="3.10.350.10">
    <property type="entry name" value="LysM domain"/>
    <property type="match status" value="2"/>
</dbReference>
<dbReference type="EMBL" id="CP129015">
    <property type="protein sequence ID" value="WLR44491.1"/>
    <property type="molecule type" value="Genomic_DNA"/>
</dbReference>
<dbReference type="CDD" id="cd02696">
    <property type="entry name" value="MurNAc-LAA"/>
    <property type="match status" value="1"/>
</dbReference>
<dbReference type="PANTHER" id="PTHR30404">
    <property type="entry name" value="N-ACETYLMURAMOYL-L-ALANINE AMIDASE"/>
    <property type="match status" value="1"/>
</dbReference>
<dbReference type="Proteomes" id="UP001197974">
    <property type="component" value="Plasmid unnamed2"/>
</dbReference>
<feature type="domain" description="LysM" evidence="2">
    <location>
        <begin position="254"/>
        <end position="297"/>
    </location>
</feature>
<keyword evidence="4" id="KW-1185">Reference proteome</keyword>
<keyword evidence="3" id="KW-0614">Plasmid</keyword>
<dbReference type="GO" id="GO:0008745">
    <property type="term" value="F:N-acetylmuramoyl-L-alanine amidase activity"/>
    <property type="evidence" value="ECO:0007669"/>
    <property type="project" value="UniProtKB-EC"/>
</dbReference>
<evidence type="ECO:0000313" key="4">
    <source>
        <dbReference type="Proteomes" id="UP001197974"/>
    </source>
</evidence>
<dbReference type="SUPFAM" id="SSF54106">
    <property type="entry name" value="LysM domain"/>
    <property type="match status" value="2"/>
</dbReference>
<gene>
    <name evidence="3" type="ORF">LC087_19175</name>
</gene>
<sequence>MLKLVLDAGHGVHTPGKRVPDGSMREWHFNSSVVKRVIDILKNYEDVQILRVDDPSGNRDVSLIERTHKANKWGADAYVSVHANAYGKGFTSPNGIETFVYTSRPSGSVKLATNVQNRLVRETGRKNRGVKSANFAVLRETDMTAILCECGFMTNKEEARLLKSDSYRQKCAEAIVKGLEDTYKIKKKKSASKPKAKTSTSSNTLKHKIRKGDTFWDLSKEYKVSVDQLEKLNPKVNPKALQVGELITIKSTSSYYTVQKDDTLWGIAKAHKTSVAKIKSLNGLKSDLIHPGQRLRVK</sequence>
<dbReference type="InterPro" id="IPR018392">
    <property type="entry name" value="LysM"/>
</dbReference>
<proteinExistence type="predicted"/>
<accession>A0ABY9K3K4</accession>
<dbReference type="SMART" id="SM00646">
    <property type="entry name" value="Ami_3"/>
    <property type="match status" value="1"/>
</dbReference>
<dbReference type="CDD" id="cd00118">
    <property type="entry name" value="LysM"/>
    <property type="match status" value="2"/>
</dbReference>
<name>A0ABY9K3K4_9BACI</name>
<evidence type="ECO:0000256" key="1">
    <source>
        <dbReference type="ARBA" id="ARBA00022801"/>
    </source>
</evidence>
<dbReference type="RefSeq" id="WP_226540769.1">
    <property type="nucleotide sequence ID" value="NZ_CP129015.1"/>
</dbReference>
<dbReference type="InterPro" id="IPR002508">
    <property type="entry name" value="MurNAc-LAA_cat"/>
</dbReference>